<evidence type="ECO:0000256" key="3">
    <source>
        <dbReference type="SAM" id="Phobius"/>
    </source>
</evidence>
<organism evidence="6 7">
    <name type="scientific">Romanomermis culicivorax</name>
    <name type="common">Nematode worm</name>
    <dbReference type="NCBI Taxonomy" id="13658"/>
    <lineage>
        <taxon>Eukaryota</taxon>
        <taxon>Metazoa</taxon>
        <taxon>Ecdysozoa</taxon>
        <taxon>Nematoda</taxon>
        <taxon>Enoplea</taxon>
        <taxon>Dorylaimia</taxon>
        <taxon>Mermithida</taxon>
        <taxon>Mermithoidea</taxon>
        <taxon>Mermithidae</taxon>
        <taxon>Romanomermis</taxon>
    </lineage>
</organism>
<dbReference type="InterPro" id="IPR042099">
    <property type="entry name" value="ANL_N_sf"/>
</dbReference>
<dbReference type="Gene3D" id="3.40.50.12780">
    <property type="entry name" value="N-terminal domain of ligase-like"/>
    <property type="match status" value="1"/>
</dbReference>
<evidence type="ECO:0000313" key="6">
    <source>
        <dbReference type="Proteomes" id="UP000887565"/>
    </source>
</evidence>
<dbReference type="EC" id="6.2.1.1" evidence="2"/>
<evidence type="ECO:0000259" key="5">
    <source>
        <dbReference type="Pfam" id="PF16177"/>
    </source>
</evidence>
<dbReference type="InterPro" id="IPR000873">
    <property type="entry name" value="AMP-dep_synth/lig_dom"/>
</dbReference>
<accession>A0A915J049</accession>
<comment type="similarity">
    <text evidence="1">Belongs to the ATP-dependent AMP-binding enzyme family.</text>
</comment>
<proteinExistence type="inferred from homology"/>
<name>A0A915J049_ROMCU</name>
<reference evidence="7" key="1">
    <citation type="submission" date="2022-11" db="UniProtKB">
        <authorList>
            <consortium name="WormBaseParasite"/>
        </authorList>
    </citation>
    <scope>IDENTIFICATION</scope>
</reference>
<evidence type="ECO:0000259" key="4">
    <source>
        <dbReference type="Pfam" id="PF00501"/>
    </source>
</evidence>
<feature type="domain" description="AMP-dependent synthetase/ligase" evidence="4">
    <location>
        <begin position="94"/>
        <end position="200"/>
    </location>
</feature>
<feature type="transmembrane region" description="Helical" evidence="3">
    <location>
        <begin position="145"/>
        <end position="167"/>
    </location>
</feature>
<dbReference type="Proteomes" id="UP000887565">
    <property type="component" value="Unplaced"/>
</dbReference>
<protein>
    <recommendedName>
        <fullName evidence="2">acetate--CoA ligase</fullName>
        <ecNumber evidence="2">6.2.1.1</ecNumber>
    </recommendedName>
</protein>
<dbReference type="PANTHER" id="PTHR24095:SF244">
    <property type="entry name" value="ACETYL-COENZYME A SYNTHETASE"/>
    <property type="match status" value="1"/>
</dbReference>
<evidence type="ECO:0000313" key="7">
    <source>
        <dbReference type="WBParaSite" id="nRc.2.0.1.t19755-RA"/>
    </source>
</evidence>
<feature type="domain" description="Acetyl-coenzyme A synthetase N-terminal" evidence="5">
    <location>
        <begin position="27"/>
        <end position="90"/>
    </location>
</feature>
<evidence type="ECO:0000256" key="2">
    <source>
        <dbReference type="ARBA" id="ARBA00013275"/>
    </source>
</evidence>
<dbReference type="SUPFAM" id="SSF56801">
    <property type="entry name" value="Acetyl-CoA synthetase-like"/>
    <property type="match status" value="1"/>
</dbReference>
<keyword evidence="6" id="KW-1185">Reference proteome</keyword>
<evidence type="ECO:0000256" key="1">
    <source>
        <dbReference type="ARBA" id="ARBA00006432"/>
    </source>
</evidence>
<sequence>MSDEYSQTYPSPKEMSSKAHLASFDDYETMYNLSLNTPVEFWRRVLDKANFMFEKPYDVKNFVSYNFDTRKGRIFVEWMPGSSTNLCYNCLDRNVEKGLGDKVAFYWEGNQPDDDSKITYRELLDEVCKFANVLRRLGVRRGHRVVIYLPMILELSVVMLACARIGAVHSIVFGGFSAEALASRVIDAGADIIVTANGVFRGKTLLKLKNIVDDAINLCRQK</sequence>
<dbReference type="Pfam" id="PF00501">
    <property type="entry name" value="AMP-binding"/>
    <property type="match status" value="1"/>
</dbReference>
<dbReference type="GO" id="GO:0006085">
    <property type="term" value="P:acetyl-CoA biosynthetic process"/>
    <property type="evidence" value="ECO:0007669"/>
    <property type="project" value="TreeGrafter"/>
</dbReference>
<dbReference type="GO" id="GO:0003987">
    <property type="term" value="F:acetate-CoA ligase activity"/>
    <property type="evidence" value="ECO:0007669"/>
    <property type="project" value="UniProtKB-EC"/>
</dbReference>
<keyword evidence="3" id="KW-0472">Membrane</keyword>
<dbReference type="InterPro" id="IPR032387">
    <property type="entry name" value="ACAS_N"/>
</dbReference>
<dbReference type="Pfam" id="PF16177">
    <property type="entry name" value="ACAS_N"/>
    <property type="match status" value="1"/>
</dbReference>
<dbReference type="WBParaSite" id="nRc.2.0.1.t19755-RA">
    <property type="protein sequence ID" value="nRc.2.0.1.t19755-RA"/>
    <property type="gene ID" value="nRc.2.0.1.g19755"/>
</dbReference>
<dbReference type="AlphaFoldDB" id="A0A915J049"/>
<dbReference type="PANTHER" id="PTHR24095">
    <property type="entry name" value="ACETYL-COENZYME A SYNTHETASE"/>
    <property type="match status" value="1"/>
</dbReference>
<keyword evidence="3" id="KW-1133">Transmembrane helix</keyword>
<keyword evidence="3" id="KW-0812">Transmembrane</keyword>
<dbReference type="OMA" id="HIIAPTS"/>